<dbReference type="PANTHER" id="PTHR42989:SF1">
    <property type="entry name" value="FORMATE HYDROGENLYASE SUBUNIT 7-RELATED"/>
    <property type="match status" value="1"/>
</dbReference>
<evidence type="ECO:0000313" key="9">
    <source>
        <dbReference type="Proteomes" id="UP000178606"/>
    </source>
</evidence>
<dbReference type="Proteomes" id="UP000178606">
    <property type="component" value="Unassembled WGS sequence"/>
</dbReference>
<accession>A0A1F6CJJ8</accession>
<evidence type="ECO:0000256" key="3">
    <source>
        <dbReference type="ARBA" id="ARBA00022485"/>
    </source>
</evidence>
<evidence type="ECO:0000259" key="7">
    <source>
        <dbReference type="Pfam" id="PF01058"/>
    </source>
</evidence>
<dbReference type="EMBL" id="MFKF01000231">
    <property type="protein sequence ID" value="OGG49416.1"/>
    <property type="molecule type" value="Genomic_DNA"/>
</dbReference>
<evidence type="ECO:0000313" key="8">
    <source>
        <dbReference type="EMBL" id="OGG49416.1"/>
    </source>
</evidence>
<dbReference type="GO" id="GO:0046872">
    <property type="term" value="F:metal ion binding"/>
    <property type="evidence" value="ECO:0007669"/>
    <property type="project" value="UniProtKB-KW"/>
</dbReference>
<protein>
    <recommendedName>
        <fullName evidence="7">NADH:ubiquinone oxidoreductase-like 20kDa subunit domain-containing protein</fullName>
    </recommendedName>
</protein>
<keyword evidence="6" id="KW-0411">Iron-sulfur</keyword>
<comment type="cofactor">
    <cofactor evidence="1">
        <name>[4Fe-4S] cluster</name>
        <dbReference type="ChEBI" id="CHEBI:49883"/>
    </cofactor>
</comment>
<evidence type="ECO:0000256" key="5">
    <source>
        <dbReference type="ARBA" id="ARBA00023004"/>
    </source>
</evidence>
<dbReference type="InterPro" id="IPR006137">
    <property type="entry name" value="NADH_UbQ_OxRdtase-like_20kDa"/>
</dbReference>
<dbReference type="Gene3D" id="3.40.50.12280">
    <property type="match status" value="1"/>
</dbReference>
<dbReference type="Pfam" id="PF01058">
    <property type="entry name" value="Oxidored_q6"/>
    <property type="match status" value="1"/>
</dbReference>
<name>A0A1F6CJJ8_HANXR</name>
<dbReference type="SUPFAM" id="SSF56770">
    <property type="entry name" value="HydA/Nqo6-like"/>
    <property type="match status" value="1"/>
</dbReference>
<evidence type="ECO:0000256" key="1">
    <source>
        <dbReference type="ARBA" id="ARBA00001966"/>
    </source>
</evidence>
<dbReference type="AlphaFoldDB" id="A0A1F6CJJ8"/>
<evidence type="ECO:0000256" key="6">
    <source>
        <dbReference type="ARBA" id="ARBA00023014"/>
    </source>
</evidence>
<feature type="domain" description="NADH:ubiquinone oxidoreductase-like 20kDa subunit" evidence="7">
    <location>
        <begin position="118"/>
        <end position="227"/>
    </location>
</feature>
<dbReference type="SUPFAM" id="SSF54862">
    <property type="entry name" value="4Fe-4S ferredoxins"/>
    <property type="match status" value="1"/>
</dbReference>
<keyword evidence="3" id="KW-0004">4Fe-4S</keyword>
<dbReference type="PANTHER" id="PTHR42989">
    <property type="entry name" value="HYDROGENASE-4 COMPONENT I"/>
    <property type="match status" value="1"/>
</dbReference>
<keyword evidence="5" id="KW-0408">Iron</keyword>
<evidence type="ECO:0000256" key="2">
    <source>
        <dbReference type="ARBA" id="ARBA00009173"/>
    </source>
</evidence>
<keyword evidence="4" id="KW-0479">Metal-binding</keyword>
<comment type="caution">
    <text evidence="8">The sequence shown here is derived from an EMBL/GenBank/DDBJ whole genome shotgun (WGS) entry which is preliminary data.</text>
</comment>
<reference evidence="8 9" key="1">
    <citation type="journal article" date="2016" name="Nat. Commun.">
        <title>Thousands of microbial genomes shed light on interconnected biogeochemical processes in an aquifer system.</title>
        <authorList>
            <person name="Anantharaman K."/>
            <person name="Brown C.T."/>
            <person name="Hug L.A."/>
            <person name="Sharon I."/>
            <person name="Castelle C.J."/>
            <person name="Probst A.J."/>
            <person name="Thomas B.C."/>
            <person name="Singh A."/>
            <person name="Wilkins M.J."/>
            <person name="Karaoz U."/>
            <person name="Brodie E.L."/>
            <person name="Williams K.H."/>
            <person name="Hubbard S.S."/>
            <person name="Banfield J.F."/>
        </authorList>
    </citation>
    <scope>NUCLEOTIDE SEQUENCE [LARGE SCALE GENOMIC DNA]</scope>
    <source>
        <strain evidence="9">RIFCSPLOWO2_12_FULL_64_10</strain>
    </source>
</reference>
<sequence length="233" mass="24921">MSQWILRGLRTGIKSTRYPEHAERAMGVSPGFPVATRRTEQEARALVALCPTRALAHAGEELAVDYRRCVHCYRCARADAPMSWADDFERSAVKPGGKALDGAFERSIHILVVDAGDCGACLNEVRQLNNPYYNMHRLGFFITPTPRQADVLLVVGPVTEQMRVALEKAYAGMPGPKCVMAVGACALSGGVFGPSFTAGSGVADVIPVDVEVPGNPPPPLAILHGLLVATGRK</sequence>
<organism evidence="8 9">
    <name type="scientific">Handelsmanbacteria sp. (strain RIFCSPLOWO2_12_FULL_64_10)</name>
    <dbReference type="NCBI Taxonomy" id="1817868"/>
    <lineage>
        <taxon>Bacteria</taxon>
        <taxon>Candidatus Handelsmaniibacteriota</taxon>
    </lineage>
</organism>
<comment type="similarity">
    <text evidence="2">Belongs to the complex I 20 kDa subunit family.</text>
</comment>
<evidence type="ECO:0000256" key="4">
    <source>
        <dbReference type="ARBA" id="ARBA00022723"/>
    </source>
</evidence>
<gene>
    <name evidence="8" type="ORF">A3F84_23665</name>
</gene>
<dbReference type="GO" id="GO:0051539">
    <property type="term" value="F:4 iron, 4 sulfur cluster binding"/>
    <property type="evidence" value="ECO:0007669"/>
    <property type="project" value="UniProtKB-KW"/>
</dbReference>
<dbReference type="Gene3D" id="3.30.70.20">
    <property type="match status" value="1"/>
</dbReference>
<dbReference type="InterPro" id="IPR052375">
    <property type="entry name" value="Complex_I_20kDa-like"/>
</dbReference>
<proteinExistence type="inferred from homology"/>